<gene>
    <name evidence="2" type="ORF">UFOPK4347_01518</name>
</gene>
<organism evidence="2">
    <name type="scientific">freshwater metagenome</name>
    <dbReference type="NCBI Taxonomy" id="449393"/>
    <lineage>
        <taxon>unclassified sequences</taxon>
        <taxon>metagenomes</taxon>
        <taxon>ecological metagenomes</taxon>
    </lineage>
</organism>
<dbReference type="Pfam" id="PF13577">
    <property type="entry name" value="SnoaL_4"/>
    <property type="match status" value="1"/>
</dbReference>
<protein>
    <submittedName>
        <fullName evidence="2">Unannotated protein</fullName>
    </submittedName>
</protein>
<feature type="domain" description="SnoaL-like" evidence="1">
    <location>
        <begin position="6"/>
        <end position="127"/>
    </location>
</feature>
<dbReference type="InterPro" id="IPR032710">
    <property type="entry name" value="NTF2-like_dom_sf"/>
</dbReference>
<evidence type="ECO:0000259" key="1">
    <source>
        <dbReference type="Pfam" id="PF13577"/>
    </source>
</evidence>
<accession>A0A6J7USY3</accession>
<dbReference type="InterPro" id="IPR037401">
    <property type="entry name" value="SnoaL-like"/>
</dbReference>
<evidence type="ECO:0000313" key="2">
    <source>
        <dbReference type="EMBL" id="CAB5067588.1"/>
    </source>
</evidence>
<dbReference type="Gene3D" id="3.10.450.50">
    <property type="match status" value="1"/>
</dbReference>
<dbReference type="SUPFAM" id="SSF54427">
    <property type="entry name" value="NTF2-like"/>
    <property type="match status" value="1"/>
</dbReference>
<name>A0A6J7USY3_9ZZZZ</name>
<dbReference type="EMBL" id="CAFBQU010000061">
    <property type="protein sequence ID" value="CAB5067588.1"/>
    <property type="molecule type" value="Genomic_DNA"/>
</dbReference>
<reference evidence="2" key="1">
    <citation type="submission" date="2020-05" db="EMBL/GenBank/DDBJ databases">
        <authorList>
            <person name="Chiriac C."/>
            <person name="Salcher M."/>
            <person name="Ghai R."/>
            <person name="Kavagutti S V."/>
        </authorList>
    </citation>
    <scope>NUCLEOTIDE SEQUENCE</scope>
</reference>
<dbReference type="AlphaFoldDB" id="A0A6J7USY3"/>
<proteinExistence type="predicted"/>
<sequence>MSKLSIETEVAIRRLVDQYCDGVIRRDAGIWGATWSTDAHWNLGMGREVLGKKAIVDLWTTAMGAFNWTIQTAEHFSLNINEELGTGSGHVVVRERYERTDGTRGDLLAKYLDQYVKIDGEWLFSERILEIIERN</sequence>